<reference evidence="2 3" key="1">
    <citation type="journal article" date="2011" name="Front. Microbiol.">
        <title>Genomic signatures of strain selection and enhancement in Bacillus atrophaeus var. globigii, a historical biowarfare simulant.</title>
        <authorList>
            <person name="Gibbons H.S."/>
            <person name="Broomall S.M."/>
            <person name="McNew L.A."/>
            <person name="Daligault H."/>
            <person name="Chapman C."/>
            <person name="Bruce D."/>
            <person name="Karavis M."/>
            <person name="Krepps M."/>
            <person name="McGregor P.A."/>
            <person name="Hong C."/>
            <person name="Park K.H."/>
            <person name="Akmal A."/>
            <person name="Feldman A."/>
            <person name="Lin J.S."/>
            <person name="Chang W.E."/>
            <person name="Higgs B.W."/>
            <person name="Demirev P."/>
            <person name="Lindquist J."/>
            <person name="Liem A."/>
            <person name="Fochler E."/>
            <person name="Read T.D."/>
            <person name="Tapia R."/>
            <person name="Johnson S."/>
            <person name="Bishop-Lilly K.A."/>
            <person name="Detter C."/>
            <person name="Han C."/>
            <person name="Sozhamannan S."/>
            <person name="Rosenzweig C.N."/>
            <person name="Skowronski E.W."/>
        </authorList>
    </citation>
    <scope>NUCLEOTIDE SEQUENCE [LARGE SCALE GENOMIC DNA]</scope>
    <source>
        <strain evidence="2 3">GYP-17</strain>
    </source>
</reference>
<organism evidence="2 3">
    <name type="scientific">Aliidiomarina sanyensis</name>
    <dbReference type="NCBI Taxonomy" id="1249555"/>
    <lineage>
        <taxon>Bacteria</taxon>
        <taxon>Pseudomonadati</taxon>
        <taxon>Pseudomonadota</taxon>
        <taxon>Gammaproteobacteria</taxon>
        <taxon>Alteromonadales</taxon>
        <taxon>Idiomarinaceae</taxon>
        <taxon>Aliidiomarina</taxon>
    </lineage>
</organism>
<dbReference type="OrthoDB" id="5464529at2"/>
<dbReference type="Pfam" id="PF05125">
    <property type="entry name" value="Phage_cap_P2"/>
    <property type="match status" value="1"/>
</dbReference>
<dbReference type="InterPro" id="IPR006441">
    <property type="entry name" value="Phage_P2_GpN"/>
</dbReference>
<keyword evidence="3" id="KW-1185">Reference proteome</keyword>
<feature type="region of interest" description="Disordered" evidence="1">
    <location>
        <begin position="74"/>
        <end position="93"/>
    </location>
</feature>
<evidence type="ECO:0000313" key="3">
    <source>
        <dbReference type="Proteomes" id="UP000288405"/>
    </source>
</evidence>
<dbReference type="NCBIfam" id="TIGR01551">
    <property type="entry name" value="major_capsid_P2"/>
    <property type="match status" value="1"/>
</dbReference>
<proteinExistence type="predicted"/>
<accession>A0A432WB27</accession>
<dbReference type="RefSeq" id="WP_126777624.1">
    <property type="nucleotide sequence ID" value="NZ_PIPM01000016.1"/>
</dbReference>
<evidence type="ECO:0000313" key="2">
    <source>
        <dbReference type="EMBL" id="RUO28175.1"/>
    </source>
</evidence>
<evidence type="ECO:0000256" key="1">
    <source>
        <dbReference type="SAM" id="MobiDB-lite"/>
    </source>
</evidence>
<gene>
    <name evidence="2" type="ORF">CWE11_10725</name>
</gene>
<protein>
    <submittedName>
        <fullName evidence="2">Phage major capsid protein, P2 family</fullName>
    </submittedName>
</protein>
<name>A0A432WB27_9GAMM</name>
<feature type="compositionally biased region" description="Polar residues" evidence="1">
    <location>
        <begin position="74"/>
        <end position="89"/>
    </location>
</feature>
<dbReference type="Proteomes" id="UP000288405">
    <property type="component" value="Unassembled WGS sequence"/>
</dbReference>
<sequence>MRNETRKVFNKYAGRMAELNHVEDVSTKFSVDPTVQQKLETKQQESSQFLGMINMIGVVEQKGEKVGLGISSTIAGRTDTTSNDRQPTDPTDLAKHSYECKQTNFDTAIRYSKIDAWAKFPDFQNRMRDAILSRQALDRIMIGFNGTSAAAQTNRTENPMLQDVNIGWLAHIRTDAPEQVFSEAAEASGKITVGPWEGSDYQNLDALVFNATNEMLPEWYQDDPELVVIIGRALLSDKYLPMVNKHADTPTESLALDVIKMQKTIGGLPAVRVPYFPPNAILITRLDNLSIYWQEGARRRHLMDNPKRDQVENYESSNDAYVVEDYEGVVLIENIEISDAAPSGS</sequence>
<comment type="caution">
    <text evidence="2">The sequence shown here is derived from an EMBL/GenBank/DDBJ whole genome shotgun (WGS) entry which is preliminary data.</text>
</comment>
<dbReference type="EMBL" id="PIPM01000016">
    <property type="protein sequence ID" value="RUO28175.1"/>
    <property type="molecule type" value="Genomic_DNA"/>
</dbReference>
<dbReference type="AlphaFoldDB" id="A0A432WB27"/>